<evidence type="ECO:0000313" key="19">
    <source>
        <dbReference type="Proteomes" id="UP000019426"/>
    </source>
</evidence>
<dbReference type="Pfam" id="PF17191">
    <property type="entry name" value="RecG_wedge"/>
    <property type="match status" value="1"/>
</dbReference>
<evidence type="ECO:0000256" key="9">
    <source>
        <dbReference type="ARBA" id="ARBA00023172"/>
    </source>
</evidence>
<keyword evidence="7 15" id="KW-0067">ATP-binding</keyword>
<dbReference type="STRING" id="1216932.CM240_1909"/>
<keyword evidence="4 15" id="KW-0227">DNA damage</keyword>
<keyword evidence="8" id="KW-0238">DNA-binding</keyword>
<dbReference type="InterPro" id="IPR047112">
    <property type="entry name" value="RecG/Mfd"/>
</dbReference>
<keyword evidence="9 15" id="KW-0233">DNA recombination</keyword>
<feature type="domain" description="Helicase ATP-binding" evidence="16">
    <location>
        <begin position="266"/>
        <end position="427"/>
    </location>
</feature>
<dbReference type="NCBIfam" id="NF008168">
    <property type="entry name" value="PRK10917.2-2"/>
    <property type="match status" value="1"/>
</dbReference>
<keyword evidence="11" id="KW-0413">Isomerase</keyword>
<comment type="catalytic activity">
    <reaction evidence="14 15">
        <text>ATP + H2O = ADP + phosphate + H(+)</text>
        <dbReference type="Rhea" id="RHEA:13065"/>
        <dbReference type="ChEBI" id="CHEBI:15377"/>
        <dbReference type="ChEBI" id="CHEBI:15378"/>
        <dbReference type="ChEBI" id="CHEBI:30616"/>
        <dbReference type="ChEBI" id="CHEBI:43474"/>
        <dbReference type="ChEBI" id="CHEBI:456216"/>
        <dbReference type="EC" id="5.6.2.4"/>
    </reaction>
</comment>
<proteinExistence type="inferred from homology"/>
<dbReference type="OrthoDB" id="9804325at2"/>
<dbReference type="Gene3D" id="3.40.50.300">
    <property type="entry name" value="P-loop containing nucleotide triphosphate hydrolases"/>
    <property type="match status" value="2"/>
</dbReference>
<dbReference type="PANTHER" id="PTHR47964:SF1">
    <property type="entry name" value="ATP-DEPENDENT DNA HELICASE HOMOLOG RECG, CHLOROPLASTIC"/>
    <property type="match status" value="1"/>
</dbReference>
<dbReference type="Pfam" id="PF00271">
    <property type="entry name" value="Helicase_C"/>
    <property type="match status" value="1"/>
</dbReference>
<dbReference type="KEGG" id="clt:CM240_1909"/>
<accession>W6S415</accession>
<dbReference type="Gene3D" id="2.40.50.140">
    <property type="entry name" value="Nucleic acid-binding proteins"/>
    <property type="match status" value="1"/>
</dbReference>
<evidence type="ECO:0000256" key="11">
    <source>
        <dbReference type="ARBA" id="ARBA00023235"/>
    </source>
</evidence>
<evidence type="ECO:0000259" key="17">
    <source>
        <dbReference type="PROSITE" id="PS51194"/>
    </source>
</evidence>
<evidence type="ECO:0000256" key="7">
    <source>
        <dbReference type="ARBA" id="ARBA00022840"/>
    </source>
</evidence>
<evidence type="ECO:0000256" key="15">
    <source>
        <dbReference type="RuleBase" id="RU363016"/>
    </source>
</evidence>
<dbReference type="PATRIC" id="fig|1216932.3.peg.1908"/>
<evidence type="ECO:0000256" key="10">
    <source>
        <dbReference type="ARBA" id="ARBA00023204"/>
    </source>
</evidence>
<dbReference type="SMART" id="SM00487">
    <property type="entry name" value="DEXDc"/>
    <property type="match status" value="1"/>
</dbReference>
<dbReference type="InterPro" id="IPR033454">
    <property type="entry name" value="RecG_wedge"/>
</dbReference>
<dbReference type="EMBL" id="HG917868">
    <property type="protein sequence ID" value="CDM69067.1"/>
    <property type="molecule type" value="Genomic_DNA"/>
</dbReference>
<dbReference type="InterPro" id="IPR045562">
    <property type="entry name" value="RecG_dom3_C"/>
</dbReference>
<keyword evidence="10 15" id="KW-0234">DNA repair</keyword>
<comment type="function">
    <text evidence="15">Plays a critical role in recombination and DNA repair. Helps process Holliday junction intermediates to mature products by catalyzing branch migration. Has replication fork regression activity, unwinds stalled or blocked replication forks to make a HJ that can be resolved. Has a DNA unwinding activity characteristic of a DNA helicase with 3'-5' polarity.</text>
</comment>
<reference evidence="18 19" key="1">
    <citation type="submission" date="2013-11" db="EMBL/GenBank/DDBJ databases">
        <title>Complete genome sequence of Clostridum sp. M2/40.</title>
        <authorList>
            <person name="Wibberg D."/>
            <person name="Puehler A."/>
            <person name="Schlueter A."/>
        </authorList>
    </citation>
    <scope>NUCLEOTIDE SEQUENCE [LARGE SCALE GENOMIC DNA]</scope>
    <source>
        <strain evidence="19">M2/40</strain>
    </source>
</reference>
<dbReference type="GO" id="GO:0006281">
    <property type="term" value="P:DNA repair"/>
    <property type="evidence" value="ECO:0007669"/>
    <property type="project" value="UniProtKB-UniRule"/>
</dbReference>
<dbReference type="RefSeq" id="WP_044038720.1">
    <property type="nucleotide sequence ID" value="NZ_HG917868.1"/>
</dbReference>
<evidence type="ECO:0000256" key="2">
    <source>
        <dbReference type="ARBA" id="ARBA00017846"/>
    </source>
</evidence>
<dbReference type="InterPro" id="IPR014001">
    <property type="entry name" value="Helicase_ATP-bd"/>
</dbReference>
<dbReference type="GO" id="GO:0005524">
    <property type="term" value="F:ATP binding"/>
    <property type="evidence" value="ECO:0007669"/>
    <property type="project" value="UniProtKB-KW"/>
</dbReference>
<dbReference type="NCBIfam" id="NF008165">
    <property type="entry name" value="PRK10917.1-3"/>
    <property type="match status" value="1"/>
</dbReference>
<dbReference type="Pfam" id="PF19833">
    <property type="entry name" value="RecG_dom3_C"/>
    <property type="match status" value="1"/>
</dbReference>
<dbReference type="NCBIfam" id="TIGR00643">
    <property type="entry name" value="recG"/>
    <property type="match status" value="1"/>
</dbReference>
<dbReference type="HOGENOM" id="CLU_005122_7_1_9"/>
<keyword evidence="5 15" id="KW-0378">Hydrolase</keyword>
<dbReference type="eggNOG" id="COG1200">
    <property type="taxonomic scope" value="Bacteria"/>
</dbReference>
<dbReference type="PROSITE" id="PS51194">
    <property type="entry name" value="HELICASE_CTER"/>
    <property type="match status" value="1"/>
</dbReference>
<keyword evidence="19" id="KW-1185">Reference proteome</keyword>
<evidence type="ECO:0000256" key="5">
    <source>
        <dbReference type="ARBA" id="ARBA00022801"/>
    </source>
</evidence>
<dbReference type="InterPro" id="IPR004609">
    <property type="entry name" value="ATP-dep_DNA_helicase_RecG"/>
</dbReference>
<dbReference type="SUPFAM" id="SSF52540">
    <property type="entry name" value="P-loop containing nucleoside triphosphate hydrolases"/>
    <property type="match status" value="2"/>
</dbReference>
<organism evidence="18 19">
    <name type="scientific">Clostridium bornimense</name>
    <dbReference type="NCBI Taxonomy" id="1216932"/>
    <lineage>
        <taxon>Bacteria</taxon>
        <taxon>Bacillati</taxon>
        <taxon>Bacillota</taxon>
        <taxon>Clostridia</taxon>
        <taxon>Eubacteriales</taxon>
        <taxon>Clostridiaceae</taxon>
        <taxon>Clostridium</taxon>
    </lineage>
</organism>
<dbReference type="InterPro" id="IPR011545">
    <property type="entry name" value="DEAD/DEAH_box_helicase_dom"/>
</dbReference>
<evidence type="ECO:0000256" key="12">
    <source>
        <dbReference type="ARBA" id="ARBA00034617"/>
    </source>
</evidence>
<dbReference type="GO" id="GO:0006310">
    <property type="term" value="P:DNA recombination"/>
    <property type="evidence" value="ECO:0007669"/>
    <property type="project" value="UniProtKB-UniRule"/>
</dbReference>
<dbReference type="CDD" id="cd17992">
    <property type="entry name" value="DEXHc_RecG"/>
    <property type="match status" value="1"/>
</dbReference>
<dbReference type="GO" id="GO:0016887">
    <property type="term" value="F:ATP hydrolysis activity"/>
    <property type="evidence" value="ECO:0007669"/>
    <property type="project" value="RHEA"/>
</dbReference>
<dbReference type="PANTHER" id="PTHR47964">
    <property type="entry name" value="ATP-DEPENDENT DNA HELICASE HOMOLOG RECG, CHLOROPLASTIC"/>
    <property type="match status" value="1"/>
</dbReference>
<dbReference type="InterPro" id="IPR001650">
    <property type="entry name" value="Helicase_C-like"/>
</dbReference>
<evidence type="ECO:0000256" key="3">
    <source>
        <dbReference type="ARBA" id="ARBA00022741"/>
    </source>
</evidence>
<dbReference type="SMART" id="SM00490">
    <property type="entry name" value="HELICc"/>
    <property type="match status" value="1"/>
</dbReference>
<dbReference type="PROSITE" id="PS51192">
    <property type="entry name" value="HELICASE_ATP_BIND_1"/>
    <property type="match status" value="1"/>
</dbReference>
<evidence type="ECO:0000256" key="6">
    <source>
        <dbReference type="ARBA" id="ARBA00022806"/>
    </source>
</evidence>
<evidence type="ECO:0000256" key="13">
    <source>
        <dbReference type="ARBA" id="ARBA00034808"/>
    </source>
</evidence>
<comment type="similarity">
    <text evidence="1 15">Belongs to the helicase family. RecG subfamily.</text>
</comment>
<comment type="catalytic activity">
    <reaction evidence="12 15">
        <text>Couples ATP hydrolysis with the unwinding of duplex DNA by translocating in the 3'-5' direction.</text>
        <dbReference type="EC" id="5.6.2.4"/>
    </reaction>
</comment>
<dbReference type="GO" id="GO:0003677">
    <property type="term" value="F:DNA binding"/>
    <property type="evidence" value="ECO:0007669"/>
    <property type="project" value="UniProtKB-KW"/>
</dbReference>
<dbReference type="Pfam" id="PF00270">
    <property type="entry name" value="DEAD"/>
    <property type="match status" value="1"/>
</dbReference>
<evidence type="ECO:0000259" key="16">
    <source>
        <dbReference type="PROSITE" id="PS51192"/>
    </source>
</evidence>
<dbReference type="InterPro" id="IPR027417">
    <property type="entry name" value="P-loop_NTPase"/>
</dbReference>
<evidence type="ECO:0000256" key="4">
    <source>
        <dbReference type="ARBA" id="ARBA00022763"/>
    </source>
</evidence>
<dbReference type="EC" id="5.6.2.4" evidence="13 15"/>
<keyword evidence="6 15" id="KW-0347">Helicase</keyword>
<dbReference type="SUPFAM" id="SSF50249">
    <property type="entry name" value="Nucleic acid-binding proteins"/>
    <property type="match status" value="1"/>
</dbReference>
<sequence>MNISDDIITLKGIGEKAKTELNKCGVFTIYDLMLYFPRTYENIERVKSIDEVEEGEKVVLMGRLKSLNQRKSGYKTITHGVLEGDGGTFEVYWFNVTYIRNVYKVGNTYILMGKAKFLRGKVTLSNPTIFKGEDNKKNIMPVYPLKGSLKNSYMIKTIKGLLETVSVEENLPERIIKKFNFCSLDEALKNIHFPESSESLKEATRRLKFQELFSYSLKVLMLKDYINNNKKGIKFNITKELSDLKEQLPFTLTSAQSRAVREILKDEKKDTAMNRLLQGDVGSGKTVVAAIAVFNVVINGYQGCVMAPTEILATQHYEEFKKLFANFNLNIELLVGSRTLKEKRDIKERLYNGEIDILIGTHALIEDDVEFKKLGIIVADEQHRFGVAQRNKLYSKENKADILVMTATPIPRTLSLYIYGDLDVSVIDELPPGRKKIDTKFIDSNRKYKVYEFLKQQLEEGRQGYVVCPLIEEDKDGDLTSVEKLYKELKEDYFKEEPIEILHGKMKPKEKDDIMNRFKNKEIKILISTTVIEVGINVPNSNVMIIENCERFGLSQLHQLRGRVGRGEYKSYCFLVGNCKSEKTRRRMAIMEESNDGFYISQEDLKLRGTGDLFGFRQSGEDGLILSDIFEDFDLLRDANNEAKVLLNSKEEEDIRIKDEMILRLESYDEYISFN</sequence>
<keyword evidence="3 15" id="KW-0547">Nucleotide-binding</keyword>
<evidence type="ECO:0000256" key="14">
    <source>
        <dbReference type="ARBA" id="ARBA00048988"/>
    </source>
</evidence>
<gene>
    <name evidence="18" type="primary">recG</name>
    <name evidence="18" type="ORF">CM240_1909</name>
</gene>
<dbReference type="GO" id="GO:0043138">
    <property type="term" value="F:3'-5' DNA helicase activity"/>
    <property type="evidence" value="ECO:0007669"/>
    <property type="project" value="UniProtKB-EC"/>
</dbReference>
<dbReference type="AlphaFoldDB" id="W6S415"/>
<feature type="domain" description="Helicase C-terminal" evidence="17">
    <location>
        <begin position="449"/>
        <end position="606"/>
    </location>
</feature>
<name>W6S415_9CLOT</name>
<dbReference type="Proteomes" id="UP000019426">
    <property type="component" value="Chromosome M2/40_rep1"/>
</dbReference>
<evidence type="ECO:0000256" key="8">
    <source>
        <dbReference type="ARBA" id="ARBA00023125"/>
    </source>
</evidence>
<dbReference type="CDD" id="cd04488">
    <property type="entry name" value="RecG_wedge_OBF"/>
    <property type="match status" value="1"/>
</dbReference>
<dbReference type="InterPro" id="IPR012340">
    <property type="entry name" value="NA-bd_OB-fold"/>
</dbReference>
<evidence type="ECO:0000313" key="18">
    <source>
        <dbReference type="EMBL" id="CDM69067.1"/>
    </source>
</evidence>
<protein>
    <recommendedName>
        <fullName evidence="2 15">ATP-dependent DNA helicase RecG</fullName>
        <ecNumber evidence="13 15">5.6.2.4</ecNumber>
    </recommendedName>
</protein>
<evidence type="ECO:0000256" key="1">
    <source>
        <dbReference type="ARBA" id="ARBA00007504"/>
    </source>
</evidence>